<dbReference type="STRING" id="49280.A9996_05945"/>
<keyword evidence="6" id="KW-0813">Transport</keyword>
<evidence type="ECO:0000256" key="2">
    <source>
        <dbReference type="ARBA" id="ARBA00022475"/>
    </source>
</evidence>
<keyword evidence="3 7" id="KW-0812">Transmembrane</keyword>
<sequence length="136" mass="15060">MFLKLVFQNSFLMINPFVDRFNEGGPFMMTLILTCLILSLVFMVIGFRNLKKDPAHSKKMTRLIADVSLLGLVLGFFGSILGMIEAFDAIEGFNDSVNSTMIAGGLKVSFLTILFGCFVFIISRIGILILKGLQKP</sequence>
<protein>
    <submittedName>
        <fullName evidence="9">MotA/TolQ/ExbB proton channel family protein</fullName>
    </submittedName>
</protein>
<keyword evidence="2" id="KW-1003">Cell membrane</keyword>
<feature type="transmembrane region" description="Helical" evidence="7">
    <location>
        <begin position="110"/>
        <end position="130"/>
    </location>
</feature>
<evidence type="ECO:0000313" key="9">
    <source>
        <dbReference type="EMBL" id="RAJ24800.1"/>
    </source>
</evidence>
<dbReference type="GO" id="GO:0015031">
    <property type="term" value="P:protein transport"/>
    <property type="evidence" value="ECO:0007669"/>
    <property type="project" value="UniProtKB-KW"/>
</dbReference>
<dbReference type="OrthoDB" id="1001678at2"/>
<keyword evidence="10" id="KW-1185">Reference proteome</keyword>
<feature type="transmembrane region" description="Helical" evidence="7">
    <location>
        <begin position="67"/>
        <end position="90"/>
    </location>
</feature>
<keyword evidence="4 7" id="KW-1133">Transmembrane helix</keyword>
<keyword evidence="5 7" id="KW-0472">Membrane</keyword>
<accession>A0A1A7R397</accession>
<dbReference type="Pfam" id="PF01618">
    <property type="entry name" value="MotA_ExbB"/>
    <property type="match status" value="1"/>
</dbReference>
<feature type="transmembrane region" description="Helical" evidence="7">
    <location>
        <begin position="27"/>
        <end position="47"/>
    </location>
</feature>
<dbReference type="InterPro" id="IPR002898">
    <property type="entry name" value="MotA_ExbB_proton_chnl"/>
</dbReference>
<evidence type="ECO:0000256" key="5">
    <source>
        <dbReference type="ARBA" id="ARBA00023136"/>
    </source>
</evidence>
<feature type="domain" description="MotA/TolQ/ExbB proton channel" evidence="8">
    <location>
        <begin position="56"/>
        <end position="130"/>
    </location>
</feature>
<gene>
    <name evidence="9" type="ORF">LX77_01798</name>
</gene>
<evidence type="ECO:0000256" key="6">
    <source>
        <dbReference type="RuleBase" id="RU004057"/>
    </source>
</evidence>
<evidence type="ECO:0000256" key="4">
    <source>
        <dbReference type="ARBA" id="ARBA00022989"/>
    </source>
</evidence>
<dbReference type="GO" id="GO:0005886">
    <property type="term" value="C:plasma membrane"/>
    <property type="evidence" value="ECO:0007669"/>
    <property type="project" value="UniProtKB-SubCell"/>
</dbReference>
<proteinExistence type="inferred from homology"/>
<evidence type="ECO:0000259" key="8">
    <source>
        <dbReference type="Pfam" id="PF01618"/>
    </source>
</evidence>
<dbReference type="EMBL" id="QLLQ01000005">
    <property type="protein sequence ID" value="RAJ24800.1"/>
    <property type="molecule type" value="Genomic_DNA"/>
</dbReference>
<evidence type="ECO:0000256" key="1">
    <source>
        <dbReference type="ARBA" id="ARBA00004651"/>
    </source>
</evidence>
<reference evidence="9 10" key="1">
    <citation type="submission" date="2018-06" db="EMBL/GenBank/DDBJ databases">
        <title>Genomic Encyclopedia of Archaeal and Bacterial Type Strains, Phase II (KMG-II): from individual species to whole genera.</title>
        <authorList>
            <person name="Goeker M."/>
        </authorList>
    </citation>
    <scope>NUCLEOTIDE SEQUENCE [LARGE SCALE GENOMIC DNA]</scope>
    <source>
        <strain evidence="9 10">DSM 12408</strain>
    </source>
</reference>
<dbReference type="AlphaFoldDB" id="A0A1A7R397"/>
<evidence type="ECO:0000313" key="10">
    <source>
        <dbReference type="Proteomes" id="UP000248987"/>
    </source>
</evidence>
<keyword evidence="6" id="KW-0653">Protein transport</keyword>
<comment type="caution">
    <text evidence="9">The sequence shown here is derived from an EMBL/GenBank/DDBJ whole genome shotgun (WGS) entry which is preliminary data.</text>
</comment>
<organism evidence="9 10">
    <name type="scientific">Gelidibacter algens</name>
    <dbReference type="NCBI Taxonomy" id="49280"/>
    <lineage>
        <taxon>Bacteria</taxon>
        <taxon>Pseudomonadati</taxon>
        <taxon>Bacteroidota</taxon>
        <taxon>Flavobacteriia</taxon>
        <taxon>Flavobacteriales</taxon>
        <taxon>Flavobacteriaceae</taxon>
        <taxon>Gelidibacter</taxon>
    </lineage>
</organism>
<comment type="similarity">
    <text evidence="6">Belongs to the exbB/tolQ family.</text>
</comment>
<dbReference type="RefSeq" id="WP_066432193.1">
    <property type="nucleotide sequence ID" value="NZ_LZRN01000008.1"/>
</dbReference>
<name>A0A1A7R397_9FLAO</name>
<evidence type="ECO:0000256" key="3">
    <source>
        <dbReference type="ARBA" id="ARBA00022692"/>
    </source>
</evidence>
<dbReference type="Proteomes" id="UP000248987">
    <property type="component" value="Unassembled WGS sequence"/>
</dbReference>
<evidence type="ECO:0000256" key="7">
    <source>
        <dbReference type="SAM" id="Phobius"/>
    </source>
</evidence>
<comment type="subcellular location">
    <subcellularLocation>
        <location evidence="1">Cell membrane</location>
        <topology evidence="1">Multi-pass membrane protein</topology>
    </subcellularLocation>
    <subcellularLocation>
        <location evidence="6">Membrane</location>
        <topology evidence="6">Multi-pass membrane protein</topology>
    </subcellularLocation>
</comment>